<accession>A0ABV8S966</accession>
<dbReference type="PANTHER" id="PTHR36932">
    <property type="entry name" value="CAPSULAR POLYSACCHARIDE BIOSYNTHESIS PROTEIN"/>
    <property type="match status" value="1"/>
</dbReference>
<gene>
    <name evidence="1" type="ORF">ACFO1S_11790</name>
</gene>
<dbReference type="Proteomes" id="UP001595755">
    <property type="component" value="Unassembled WGS sequence"/>
</dbReference>
<evidence type="ECO:0000313" key="1">
    <source>
        <dbReference type="EMBL" id="MFC4304111.1"/>
    </source>
</evidence>
<dbReference type="PANTHER" id="PTHR36932:SF1">
    <property type="entry name" value="CAPSULAR POLYSACCHARIDE BIOSYNTHESIS PROTEIN"/>
    <property type="match status" value="1"/>
</dbReference>
<dbReference type="InterPro" id="IPR053158">
    <property type="entry name" value="CapK_Type1_Caps_Biosynth"/>
</dbReference>
<dbReference type="RefSeq" id="WP_378126817.1">
    <property type="nucleotide sequence ID" value="NZ_JBHSED010000018.1"/>
</dbReference>
<dbReference type="InterPro" id="IPR042099">
    <property type="entry name" value="ANL_N_sf"/>
</dbReference>
<proteinExistence type="predicted"/>
<dbReference type="SUPFAM" id="SSF56801">
    <property type="entry name" value="Acetyl-CoA synthetase-like"/>
    <property type="match status" value="1"/>
</dbReference>
<comment type="caution">
    <text evidence="1">The sequence shown here is derived from an EMBL/GenBank/DDBJ whole genome shotgun (WGS) entry which is preliminary data.</text>
</comment>
<name>A0ABV8S966_9BACL</name>
<dbReference type="Gene3D" id="3.40.50.12780">
    <property type="entry name" value="N-terminal domain of ligase-like"/>
    <property type="match status" value="1"/>
</dbReference>
<evidence type="ECO:0000313" key="2">
    <source>
        <dbReference type="Proteomes" id="UP001595755"/>
    </source>
</evidence>
<organism evidence="1 2">
    <name type="scientific">Cohnella boryungensis</name>
    <dbReference type="NCBI Taxonomy" id="768479"/>
    <lineage>
        <taxon>Bacteria</taxon>
        <taxon>Bacillati</taxon>
        <taxon>Bacillota</taxon>
        <taxon>Bacilli</taxon>
        <taxon>Bacillales</taxon>
        <taxon>Paenibacillaceae</taxon>
        <taxon>Cohnella</taxon>
    </lineage>
</organism>
<sequence length="378" mass="42257">MRSAMERRLDLLAREAADRYPYYKAWRGEDLRFGDLPLVDKATLNGCRAEFESPMREEGIVTYTSGSTGTPFRCIKTKKEQLELAMGIQRSRRRVGIPLGYRSVLLGNSVLADARMTALYANQVSKQAPHLIQGRCSGLYELALYFDKTGLPIPASLQALQNWGEYVQPAQRTEIERIFGVPLLDYYGMEEIWLIAFSNGSGRLEIDDQLVYVEAIDPATGRAASEGEAGELVVTSFVMKSLPFLRYRTGDMGRILPGPSGGGPLLELLPFRVSQIKLPGRAVNASVLRYLDRFYHSLAVDMGMTQFQLVQESPALFRLLIVAEPVQASELSEAARRLELLLKQCLLLSELEIEVERVTHIEPHPVSGKCQPFVSKVL</sequence>
<evidence type="ECO:0008006" key="3">
    <source>
        <dbReference type="Google" id="ProtNLM"/>
    </source>
</evidence>
<reference evidence="2" key="1">
    <citation type="journal article" date="2019" name="Int. J. Syst. Evol. Microbiol.">
        <title>The Global Catalogue of Microorganisms (GCM) 10K type strain sequencing project: providing services to taxonomists for standard genome sequencing and annotation.</title>
        <authorList>
            <consortium name="The Broad Institute Genomics Platform"/>
            <consortium name="The Broad Institute Genome Sequencing Center for Infectious Disease"/>
            <person name="Wu L."/>
            <person name="Ma J."/>
        </authorList>
    </citation>
    <scope>NUCLEOTIDE SEQUENCE [LARGE SCALE GENOMIC DNA]</scope>
    <source>
        <strain evidence="2">CGMCC 4.1641</strain>
    </source>
</reference>
<keyword evidence="2" id="KW-1185">Reference proteome</keyword>
<protein>
    <recommendedName>
        <fullName evidence="3">Phenylacetate-CoA ligase</fullName>
    </recommendedName>
</protein>
<dbReference type="EMBL" id="JBHSED010000018">
    <property type="protein sequence ID" value="MFC4304111.1"/>
    <property type="molecule type" value="Genomic_DNA"/>
</dbReference>